<evidence type="ECO:0000313" key="1">
    <source>
        <dbReference type="EMBL" id="SEG10667.1"/>
    </source>
</evidence>
<protein>
    <recommendedName>
        <fullName evidence="3">DUF5675 domain-containing protein</fullName>
    </recommendedName>
</protein>
<gene>
    <name evidence="1" type="ORF">SAMN03080598_02510</name>
</gene>
<evidence type="ECO:0000313" key="2">
    <source>
        <dbReference type="Proteomes" id="UP000236736"/>
    </source>
</evidence>
<dbReference type="AlphaFoldDB" id="A0A1H5XH25"/>
<name>A0A1H5XH25_9BACT</name>
<dbReference type="EMBL" id="FNVR01000013">
    <property type="protein sequence ID" value="SEG10667.1"/>
    <property type="molecule type" value="Genomic_DNA"/>
</dbReference>
<proteinExistence type="predicted"/>
<organism evidence="1 2">
    <name type="scientific">Algoriphagus boritolerans DSM 17298 = JCM 18970</name>
    <dbReference type="NCBI Taxonomy" id="1120964"/>
    <lineage>
        <taxon>Bacteria</taxon>
        <taxon>Pseudomonadati</taxon>
        <taxon>Bacteroidota</taxon>
        <taxon>Cytophagia</taxon>
        <taxon>Cytophagales</taxon>
        <taxon>Cyclobacteriaceae</taxon>
        <taxon>Algoriphagus</taxon>
    </lineage>
</organism>
<dbReference type="RefSeq" id="WP_103925160.1">
    <property type="nucleotide sequence ID" value="NZ_FNVR01000013.1"/>
</dbReference>
<sequence>MRLLLKRRYTPRGTPGRLFLGRRQLCFIREAPKSCYDPDSCCLEEGVYELEPVHTEEEGWRIRVGKKAWIRSKSGDRNPEAGELCPVTEYRADGTPLFTRLAFLKLMDVLSEVWERGEVVELQIMSVGVPYVLESCRVPSYS</sequence>
<keyword evidence="2" id="KW-1185">Reference proteome</keyword>
<dbReference type="Proteomes" id="UP000236736">
    <property type="component" value="Unassembled WGS sequence"/>
</dbReference>
<accession>A0A1H5XH25</accession>
<dbReference type="OrthoDB" id="824623at2"/>
<evidence type="ECO:0008006" key="3">
    <source>
        <dbReference type="Google" id="ProtNLM"/>
    </source>
</evidence>
<reference evidence="2" key="1">
    <citation type="submission" date="2016-10" db="EMBL/GenBank/DDBJ databases">
        <authorList>
            <person name="Varghese N."/>
            <person name="Submissions S."/>
        </authorList>
    </citation>
    <scope>NUCLEOTIDE SEQUENCE [LARGE SCALE GENOMIC DNA]</scope>
    <source>
        <strain evidence="2">DSM 17298</strain>
    </source>
</reference>